<evidence type="ECO:0000256" key="4">
    <source>
        <dbReference type="ARBA" id="ARBA00023136"/>
    </source>
</evidence>
<dbReference type="GO" id="GO:0140359">
    <property type="term" value="F:ABC-type transporter activity"/>
    <property type="evidence" value="ECO:0007669"/>
    <property type="project" value="InterPro"/>
</dbReference>
<protein>
    <submittedName>
        <fullName evidence="7">ABC-type multidrug transport system, permease component</fullName>
    </submittedName>
</protein>
<dbReference type="InterPro" id="IPR052902">
    <property type="entry name" value="ABC-2_transporter"/>
</dbReference>
<comment type="subcellular location">
    <subcellularLocation>
        <location evidence="1">Membrane</location>
        <topology evidence="1">Multi-pass membrane protein</topology>
    </subcellularLocation>
</comment>
<feature type="transmembrane region" description="Helical" evidence="5">
    <location>
        <begin position="211"/>
        <end position="231"/>
    </location>
</feature>
<dbReference type="EMBL" id="FZOJ01000003">
    <property type="protein sequence ID" value="SNS05807.1"/>
    <property type="molecule type" value="Genomic_DNA"/>
</dbReference>
<feature type="transmembrane region" description="Helical" evidence="5">
    <location>
        <begin position="153"/>
        <end position="176"/>
    </location>
</feature>
<dbReference type="PANTHER" id="PTHR43027">
    <property type="entry name" value="DOXORUBICIN RESISTANCE ABC TRANSPORTER PERMEASE PROTEIN DRRC-RELATED"/>
    <property type="match status" value="1"/>
</dbReference>
<reference evidence="7 8" key="1">
    <citation type="submission" date="2017-06" db="EMBL/GenBank/DDBJ databases">
        <authorList>
            <person name="Kim H.J."/>
            <person name="Triplett B.A."/>
        </authorList>
    </citation>
    <scope>NUCLEOTIDE SEQUENCE [LARGE SCALE GENOMIC DNA]</scope>
    <source>
        <strain evidence="7 8">SCA</strain>
    </source>
</reference>
<evidence type="ECO:0000313" key="7">
    <source>
        <dbReference type="EMBL" id="SNS05807.1"/>
    </source>
</evidence>
<sequence>MMNIRPVILKGVKDLLRSRFVYIKHLLSLLKRESCIINLNSKIWHNNQLLNFINISALKYLMENGRRINSFDYYAAAMLTMFSLYLATIKGRSLLEEGNQKTLQRMRVSGISMKSILLAKYITIFVLALFQIITMMIYSAIVLKVNWGAYSTVGILMMAHALAVAALAAFIGAIVLKLQKAMAAEFFGTAVIPMMAFVGGSFLHYGGLPEFIQKISYFTINGLALRTYIYIMLGYGLKDNLSYILGLFLMTAILLAISIVLFQKKGVDTNVDDHKIKNHEIKG</sequence>
<name>A0A239BCX6_9FIRM</name>
<dbReference type="InterPro" id="IPR013525">
    <property type="entry name" value="ABC2_TM"/>
</dbReference>
<gene>
    <name evidence="7" type="ORF">SAMN05446037_1003185</name>
</gene>
<feature type="domain" description="ABC-2 type transporter transmembrane" evidence="6">
    <location>
        <begin position="64"/>
        <end position="259"/>
    </location>
</feature>
<dbReference type="Pfam" id="PF12698">
    <property type="entry name" value="ABC2_membrane_3"/>
    <property type="match status" value="1"/>
</dbReference>
<dbReference type="PANTHER" id="PTHR43027:SF1">
    <property type="entry name" value="DOXORUBICIN RESISTANCE ABC TRANSPORTER PERMEASE PROTEIN DRRC-RELATED"/>
    <property type="match status" value="1"/>
</dbReference>
<dbReference type="GO" id="GO:0016020">
    <property type="term" value="C:membrane"/>
    <property type="evidence" value="ECO:0007669"/>
    <property type="project" value="UniProtKB-SubCell"/>
</dbReference>
<evidence type="ECO:0000313" key="8">
    <source>
        <dbReference type="Proteomes" id="UP000198304"/>
    </source>
</evidence>
<keyword evidence="2 5" id="KW-0812">Transmembrane</keyword>
<evidence type="ECO:0000256" key="2">
    <source>
        <dbReference type="ARBA" id="ARBA00022692"/>
    </source>
</evidence>
<feature type="transmembrane region" description="Helical" evidence="5">
    <location>
        <begin position="73"/>
        <end position="95"/>
    </location>
</feature>
<organism evidence="7 8">
    <name type="scientific">Anaerovirgula multivorans</name>
    <dbReference type="NCBI Taxonomy" id="312168"/>
    <lineage>
        <taxon>Bacteria</taxon>
        <taxon>Bacillati</taxon>
        <taxon>Bacillota</taxon>
        <taxon>Clostridia</taxon>
        <taxon>Peptostreptococcales</taxon>
        <taxon>Natronincolaceae</taxon>
        <taxon>Anaerovirgula</taxon>
    </lineage>
</organism>
<accession>A0A239BCX6</accession>
<proteinExistence type="predicted"/>
<dbReference type="AlphaFoldDB" id="A0A239BCX6"/>
<feature type="transmembrane region" description="Helical" evidence="5">
    <location>
        <begin position="183"/>
        <end position="205"/>
    </location>
</feature>
<dbReference type="Proteomes" id="UP000198304">
    <property type="component" value="Unassembled WGS sequence"/>
</dbReference>
<evidence type="ECO:0000256" key="1">
    <source>
        <dbReference type="ARBA" id="ARBA00004141"/>
    </source>
</evidence>
<dbReference type="RefSeq" id="WP_089281666.1">
    <property type="nucleotide sequence ID" value="NZ_FZOJ01000003.1"/>
</dbReference>
<evidence type="ECO:0000256" key="5">
    <source>
        <dbReference type="SAM" id="Phobius"/>
    </source>
</evidence>
<keyword evidence="4 5" id="KW-0472">Membrane</keyword>
<feature type="transmembrane region" description="Helical" evidence="5">
    <location>
        <begin position="116"/>
        <end position="141"/>
    </location>
</feature>
<keyword evidence="8" id="KW-1185">Reference proteome</keyword>
<evidence type="ECO:0000256" key="3">
    <source>
        <dbReference type="ARBA" id="ARBA00022989"/>
    </source>
</evidence>
<keyword evidence="3 5" id="KW-1133">Transmembrane helix</keyword>
<dbReference type="OrthoDB" id="266913at2"/>
<feature type="transmembrane region" description="Helical" evidence="5">
    <location>
        <begin position="243"/>
        <end position="262"/>
    </location>
</feature>
<evidence type="ECO:0000259" key="6">
    <source>
        <dbReference type="Pfam" id="PF12698"/>
    </source>
</evidence>